<keyword evidence="3 6" id="KW-0349">Heme</keyword>
<reference evidence="7 8" key="1">
    <citation type="journal article" date="2018" name="Evol. Lett.">
        <title>Horizontal gene cluster transfer increased hallucinogenic mushroom diversity.</title>
        <authorList>
            <person name="Reynolds H.T."/>
            <person name="Vijayakumar V."/>
            <person name="Gluck-Thaler E."/>
            <person name="Korotkin H.B."/>
            <person name="Matheny P.B."/>
            <person name="Slot J.C."/>
        </authorList>
    </citation>
    <scope>NUCLEOTIDE SEQUENCE [LARGE SCALE GENOMIC DNA]</scope>
    <source>
        <strain evidence="7 8">2629</strain>
    </source>
</reference>
<gene>
    <name evidence="7" type="ORF">CVT24_011356</name>
</gene>
<dbReference type="PRINTS" id="PR00465">
    <property type="entry name" value="EP450IV"/>
</dbReference>
<dbReference type="Pfam" id="PF00067">
    <property type="entry name" value="p450"/>
    <property type="match status" value="1"/>
</dbReference>
<dbReference type="PANTHER" id="PTHR24304">
    <property type="entry name" value="CYTOCHROME P450 FAMILY 7"/>
    <property type="match status" value="1"/>
</dbReference>
<name>A0A409YGP5_9AGAR</name>
<comment type="cofactor">
    <cofactor evidence="1 6">
        <name>heme</name>
        <dbReference type="ChEBI" id="CHEBI:30413"/>
    </cofactor>
</comment>
<evidence type="ECO:0000256" key="5">
    <source>
        <dbReference type="ARBA" id="ARBA00023004"/>
    </source>
</evidence>
<evidence type="ECO:0000256" key="2">
    <source>
        <dbReference type="ARBA" id="ARBA00010617"/>
    </source>
</evidence>
<evidence type="ECO:0000256" key="4">
    <source>
        <dbReference type="ARBA" id="ARBA00022723"/>
    </source>
</evidence>
<dbReference type="PANTHER" id="PTHR24304:SF2">
    <property type="entry name" value="24-HYDROXYCHOLESTEROL 7-ALPHA-HYDROXYLASE"/>
    <property type="match status" value="1"/>
</dbReference>
<evidence type="ECO:0000313" key="7">
    <source>
        <dbReference type="EMBL" id="PPR02168.1"/>
    </source>
</evidence>
<keyword evidence="5 6" id="KW-0408">Iron</keyword>
<dbReference type="STRING" id="181874.A0A409YGP5"/>
<accession>A0A409YGP5</accession>
<dbReference type="SUPFAM" id="SSF48264">
    <property type="entry name" value="Cytochrome P450"/>
    <property type="match status" value="1"/>
</dbReference>
<comment type="caution">
    <text evidence="7">The sequence shown here is derived from an EMBL/GenBank/DDBJ whole genome shotgun (WGS) entry which is preliminary data.</text>
</comment>
<dbReference type="AlphaFoldDB" id="A0A409YGP5"/>
<dbReference type="InterPro" id="IPR050529">
    <property type="entry name" value="CYP450_sterol_14alpha_dmase"/>
</dbReference>
<evidence type="ECO:0008006" key="9">
    <source>
        <dbReference type="Google" id="ProtNLM"/>
    </source>
</evidence>
<dbReference type="GO" id="GO:0004497">
    <property type="term" value="F:monooxygenase activity"/>
    <property type="evidence" value="ECO:0007669"/>
    <property type="project" value="InterPro"/>
</dbReference>
<sequence length="510" mass="57662">MSSIMANLTLQNIREILVESNEAARLVSPFIVAVLVGAVAYRCLTPKAQNKIHSLGGIPVITAWKFFSKRYDFLWEHFNRISEPMFTFKVLHHNVVAVRGDDARKVFFDSKSLDFTEGYKILMGAAPRLSEVEIKTDTEGDVTWFNKQLAHLLNRNRLNDMLPSLMEDIDRRAQQWGTEGTMDPFQKIYDLVFQMTVRMTTCRELADDLDAIREMQDLYFTLEKSSTPQALLLPWFPSRSKRNKDKAVKSLFVKIYTIVETRRHATVPTSDAIDVLIAGGYGTHEIVQFVLGVIFAGVLNTGINACWSIVYVGMHPEWKTKVQKEIDSLIDQNTANSSDALHKRLSSIPVSAWEDEMPVFDSIIRETIRLSLTGTALRRNLKEGTSMLGRAIGAGDFLAYNVGDVHLNPDIYSQPNAFDPSRYGPGREEDKKATFAFLGWGAGRHPCTGMKVAKLEMKVIMAYMLAAFDYKIVDKKGSPLKTLPVPDRNDIHQARPIGEPFFVQFKRIVD</sequence>
<evidence type="ECO:0000313" key="8">
    <source>
        <dbReference type="Proteomes" id="UP000284842"/>
    </source>
</evidence>
<dbReference type="InterPro" id="IPR002403">
    <property type="entry name" value="Cyt_P450_E_grp-IV"/>
</dbReference>
<protein>
    <recommendedName>
        <fullName evidence="9">Cytochrome P450</fullName>
    </recommendedName>
</protein>
<keyword evidence="8" id="KW-1185">Reference proteome</keyword>
<dbReference type="InterPro" id="IPR001128">
    <property type="entry name" value="Cyt_P450"/>
</dbReference>
<dbReference type="GO" id="GO:0020037">
    <property type="term" value="F:heme binding"/>
    <property type="evidence" value="ECO:0007669"/>
    <property type="project" value="InterPro"/>
</dbReference>
<dbReference type="InterPro" id="IPR036396">
    <property type="entry name" value="Cyt_P450_sf"/>
</dbReference>
<evidence type="ECO:0000256" key="3">
    <source>
        <dbReference type="ARBA" id="ARBA00022617"/>
    </source>
</evidence>
<dbReference type="OrthoDB" id="1055148at2759"/>
<evidence type="ECO:0000256" key="1">
    <source>
        <dbReference type="ARBA" id="ARBA00001971"/>
    </source>
</evidence>
<dbReference type="Proteomes" id="UP000284842">
    <property type="component" value="Unassembled WGS sequence"/>
</dbReference>
<proteinExistence type="inferred from homology"/>
<dbReference type="InParanoid" id="A0A409YGP5"/>
<dbReference type="CDD" id="cd00302">
    <property type="entry name" value="cytochrome_P450"/>
    <property type="match status" value="1"/>
</dbReference>
<feature type="binding site" description="axial binding residue" evidence="6">
    <location>
        <position position="447"/>
    </location>
    <ligand>
        <name>heme</name>
        <dbReference type="ChEBI" id="CHEBI:30413"/>
    </ligand>
    <ligandPart>
        <name>Fe</name>
        <dbReference type="ChEBI" id="CHEBI:18248"/>
    </ligandPart>
</feature>
<organism evidence="7 8">
    <name type="scientific">Panaeolus cyanescens</name>
    <dbReference type="NCBI Taxonomy" id="181874"/>
    <lineage>
        <taxon>Eukaryota</taxon>
        <taxon>Fungi</taxon>
        <taxon>Dikarya</taxon>
        <taxon>Basidiomycota</taxon>
        <taxon>Agaricomycotina</taxon>
        <taxon>Agaricomycetes</taxon>
        <taxon>Agaricomycetidae</taxon>
        <taxon>Agaricales</taxon>
        <taxon>Agaricineae</taxon>
        <taxon>Galeropsidaceae</taxon>
        <taxon>Panaeolus</taxon>
    </lineage>
</organism>
<keyword evidence="4 6" id="KW-0479">Metal-binding</keyword>
<comment type="similarity">
    <text evidence="2">Belongs to the cytochrome P450 family.</text>
</comment>
<dbReference type="GO" id="GO:0016705">
    <property type="term" value="F:oxidoreductase activity, acting on paired donors, with incorporation or reduction of molecular oxygen"/>
    <property type="evidence" value="ECO:0007669"/>
    <property type="project" value="InterPro"/>
</dbReference>
<dbReference type="GO" id="GO:0005506">
    <property type="term" value="F:iron ion binding"/>
    <property type="evidence" value="ECO:0007669"/>
    <property type="project" value="InterPro"/>
</dbReference>
<dbReference type="EMBL" id="NHTK01001185">
    <property type="protein sequence ID" value="PPR02168.1"/>
    <property type="molecule type" value="Genomic_DNA"/>
</dbReference>
<dbReference type="Gene3D" id="1.10.630.10">
    <property type="entry name" value="Cytochrome P450"/>
    <property type="match status" value="1"/>
</dbReference>
<evidence type="ECO:0000256" key="6">
    <source>
        <dbReference type="PIRSR" id="PIRSR602403-1"/>
    </source>
</evidence>